<evidence type="ECO:0000313" key="3">
    <source>
        <dbReference type="RefSeq" id="XP_004516121.1"/>
    </source>
</evidence>
<dbReference type="PANTHER" id="PTHR38926">
    <property type="entry name" value="F-BOX DOMAIN CONTAINING PROTEIN, EXPRESSED"/>
    <property type="match status" value="1"/>
</dbReference>
<dbReference type="Pfam" id="PF13516">
    <property type="entry name" value="LRR_6"/>
    <property type="match status" value="1"/>
</dbReference>
<evidence type="ECO:0000313" key="2">
    <source>
        <dbReference type="RefSeq" id="XP_004516120.1"/>
    </source>
</evidence>
<evidence type="ECO:0000313" key="1">
    <source>
        <dbReference type="Proteomes" id="UP000087171"/>
    </source>
</evidence>
<dbReference type="FunFam" id="1.20.1280.50:FF:000022">
    <property type="entry name" value="F-box protein FBW2"/>
    <property type="match status" value="1"/>
</dbReference>
<name>A0A1S2Z6W3_CICAR</name>
<dbReference type="RefSeq" id="XP_004516121.1">
    <property type="nucleotide sequence ID" value="XM_004516064.3"/>
</dbReference>
<dbReference type="AlphaFoldDB" id="A0A1S2Z6W3"/>
<dbReference type="eggNOG" id="KOG1947">
    <property type="taxonomic scope" value="Eukaryota"/>
</dbReference>
<dbReference type="OrthoDB" id="550575at2759"/>
<sequence>MEVASDVHSWDELIPDTLGVIFAKLSIQERLTVIPRVCKSWARAVTGPYCWQEIDIDDWSSFCEPQHIERMVEMLITRSSGSLRKLSVSGLQTERIFNFIAENAGSLRNLRMIRCNMSNHVVEKMSGRLSRISVLDLSYCMQIGDEGIKIIGKNCKQLEVFCRNMHPLDTSGQPLDDAEAFAIATNMPKLRHLEMAYHLISNDGVHQILSSCMKLEHLDLRGCWGVQLDNMSLNQKFPNLKILGPHVLGWDDSSDISDSSSDYVDSDMDEYDDESDDDMWYDGIRIEGLELRVRVYVGIEDAGMHWPASP</sequence>
<gene>
    <name evidence="2 3 4" type="primary">LOC101504797</name>
</gene>
<keyword evidence="1" id="KW-1185">Reference proteome</keyword>
<accession>A0A1S2Z6W3</accession>
<dbReference type="RefSeq" id="XP_073221021.1">
    <property type="nucleotide sequence ID" value="XM_073364920.1"/>
</dbReference>
<protein>
    <submittedName>
        <fullName evidence="2 3">F-box protein FBW2-like</fullName>
    </submittedName>
</protein>
<dbReference type="RefSeq" id="XP_073221022.1">
    <property type="nucleotide sequence ID" value="XM_073364921.1"/>
</dbReference>
<dbReference type="SUPFAM" id="SSF52047">
    <property type="entry name" value="RNI-like"/>
    <property type="match status" value="1"/>
</dbReference>
<dbReference type="Gene3D" id="3.80.10.10">
    <property type="entry name" value="Ribonuclease Inhibitor"/>
    <property type="match status" value="1"/>
</dbReference>
<proteinExistence type="predicted"/>
<dbReference type="InterPro" id="IPR032675">
    <property type="entry name" value="LRR_dom_sf"/>
</dbReference>
<dbReference type="RefSeq" id="XP_004516122.1">
    <property type="nucleotide sequence ID" value="XM_004516065.3"/>
</dbReference>
<dbReference type="Proteomes" id="UP000087171">
    <property type="component" value="Unplaced"/>
</dbReference>
<dbReference type="PaxDb" id="3827-XP_004516120.1"/>
<evidence type="ECO:0000313" key="4">
    <source>
        <dbReference type="RefSeq" id="XP_004516122.1"/>
    </source>
</evidence>
<dbReference type="Gene3D" id="1.20.1280.50">
    <property type="match status" value="1"/>
</dbReference>
<reference evidence="2 3" key="1">
    <citation type="submission" date="2023-09" db="UniProtKB">
        <authorList>
            <consortium name="RefSeq"/>
        </authorList>
    </citation>
    <scope>IDENTIFICATION</scope>
    <source>
        <tissue evidence="2 3">Etiolated seedlings</tissue>
    </source>
</reference>
<organism evidence="3">
    <name type="scientific">Cicer arietinum</name>
    <name type="common">Chickpea</name>
    <name type="synonym">Garbanzo</name>
    <dbReference type="NCBI Taxonomy" id="3827"/>
    <lineage>
        <taxon>Eukaryota</taxon>
        <taxon>Viridiplantae</taxon>
        <taxon>Streptophyta</taxon>
        <taxon>Embryophyta</taxon>
        <taxon>Tracheophyta</taxon>
        <taxon>Spermatophyta</taxon>
        <taxon>Magnoliopsida</taxon>
        <taxon>eudicotyledons</taxon>
        <taxon>Gunneridae</taxon>
        <taxon>Pentapetalae</taxon>
        <taxon>rosids</taxon>
        <taxon>fabids</taxon>
        <taxon>Fabales</taxon>
        <taxon>Fabaceae</taxon>
        <taxon>Papilionoideae</taxon>
        <taxon>50 kb inversion clade</taxon>
        <taxon>NPAAA clade</taxon>
        <taxon>Hologalegina</taxon>
        <taxon>IRL clade</taxon>
        <taxon>Cicereae</taxon>
        <taxon>Cicer</taxon>
    </lineage>
</organism>
<dbReference type="PANTHER" id="PTHR38926:SF80">
    <property type="entry name" value="F-BOX DOMAIN, LEUCINE-RICH REPEAT DOMAIN SUPERFAMILY"/>
    <property type="match status" value="1"/>
</dbReference>
<dbReference type="KEGG" id="cam:101504797"/>
<dbReference type="RefSeq" id="XP_004516120.1">
    <property type="nucleotide sequence ID" value="XM_004516063.3"/>
</dbReference>
<dbReference type="InterPro" id="IPR001611">
    <property type="entry name" value="Leu-rich_rpt"/>
</dbReference>
<dbReference type="GeneID" id="101504797"/>